<evidence type="ECO:0000313" key="3">
    <source>
        <dbReference type="Proteomes" id="UP001249291"/>
    </source>
</evidence>
<protein>
    <submittedName>
        <fullName evidence="2">Uncharacterized protein</fullName>
    </submittedName>
</protein>
<sequence length="72" mass="6936">MAGLGGWPTWAGWLVDGRMAAEPALCGQPSGGSSAERPGYPPVTGDGSVFSTAATALAAASAVTPCAGTEPS</sequence>
<reference evidence="2 3" key="1">
    <citation type="submission" date="2023-08" db="EMBL/GenBank/DDBJ databases">
        <title>Functional and genomic diversity of the sorghum phyllosphere microbiome.</title>
        <authorList>
            <person name="Shade A."/>
        </authorList>
    </citation>
    <scope>NUCLEOTIDE SEQUENCE [LARGE SCALE GENOMIC DNA]</scope>
    <source>
        <strain evidence="2 3">SORGH_AS_0445</strain>
    </source>
</reference>
<gene>
    <name evidence="2" type="ORF">QE375_003111</name>
</gene>
<proteinExistence type="predicted"/>
<evidence type="ECO:0000256" key="1">
    <source>
        <dbReference type="SAM" id="MobiDB-lite"/>
    </source>
</evidence>
<comment type="caution">
    <text evidence="2">The sequence shown here is derived from an EMBL/GenBank/DDBJ whole genome shotgun (WGS) entry which is preliminary data.</text>
</comment>
<feature type="region of interest" description="Disordered" evidence="1">
    <location>
        <begin position="25"/>
        <end position="46"/>
    </location>
</feature>
<name>A0ABU1HU29_9MICO</name>
<accession>A0ABU1HU29</accession>
<dbReference type="EMBL" id="JAVIZQ010000001">
    <property type="protein sequence ID" value="MDR6143557.1"/>
    <property type="molecule type" value="Genomic_DNA"/>
</dbReference>
<keyword evidence="3" id="KW-1185">Reference proteome</keyword>
<dbReference type="Proteomes" id="UP001249291">
    <property type="component" value="Unassembled WGS sequence"/>
</dbReference>
<organism evidence="2 3">
    <name type="scientific">Microbacterium foliorum</name>
    <dbReference type="NCBI Taxonomy" id="104336"/>
    <lineage>
        <taxon>Bacteria</taxon>
        <taxon>Bacillati</taxon>
        <taxon>Actinomycetota</taxon>
        <taxon>Actinomycetes</taxon>
        <taxon>Micrococcales</taxon>
        <taxon>Microbacteriaceae</taxon>
        <taxon>Microbacterium</taxon>
    </lineage>
</organism>
<evidence type="ECO:0000313" key="2">
    <source>
        <dbReference type="EMBL" id="MDR6143557.1"/>
    </source>
</evidence>